<sequence length="323" mass="38251">MNREFTHASWNKDFLRVVETNFSWIYEKNQNMIAHSDFDGIMSSMLLHEVNGWNLIGFYDLECIWFDEKLSNSNVKELLKSSIWVDADIYHEKIRSIGHHILKFREDDKISDHSQSLNPNLLRGIYHGNFKRKYPFGTIHFLMTLLKYAPKENELTELLLWHPNSSLANAQHYRDNAEDWLKNFLNINFMIKTFPKTMDKQFEERMMKEVYSKLQNIGFESGRAQIVTLHLKLRGYQCAFKDPTNYVSKIQELIKFIGGVMGWKQIGIPVKYKCICGKRANISYSEIREQYGNLDNFLEEKRVFSYSIPNQRKVNYTVMPTIK</sequence>
<evidence type="ECO:0000313" key="1">
    <source>
        <dbReference type="EMBL" id="HGB36149.1"/>
    </source>
</evidence>
<gene>
    <name evidence="1" type="ORF">ENV38_04520</name>
</gene>
<name>A0A7V3NVD3_UNCW3</name>
<comment type="caution">
    <text evidence="1">The sequence shown here is derived from an EMBL/GenBank/DDBJ whole genome shotgun (WGS) entry which is preliminary data.</text>
</comment>
<protein>
    <submittedName>
        <fullName evidence="1">Uncharacterized protein</fullName>
    </submittedName>
</protein>
<accession>A0A7V3NVD3</accession>
<dbReference type="AlphaFoldDB" id="A0A7V3NVD3"/>
<proteinExistence type="predicted"/>
<dbReference type="EMBL" id="DTGD01000164">
    <property type="protein sequence ID" value="HGB36149.1"/>
    <property type="molecule type" value="Genomic_DNA"/>
</dbReference>
<reference evidence="1" key="1">
    <citation type="journal article" date="2020" name="mSystems">
        <title>Genome- and Community-Level Interaction Insights into Carbon Utilization and Element Cycling Functions of Hydrothermarchaeota in Hydrothermal Sediment.</title>
        <authorList>
            <person name="Zhou Z."/>
            <person name="Liu Y."/>
            <person name="Xu W."/>
            <person name="Pan J."/>
            <person name="Luo Z.H."/>
            <person name="Li M."/>
        </authorList>
    </citation>
    <scope>NUCLEOTIDE SEQUENCE [LARGE SCALE GENOMIC DNA]</scope>
    <source>
        <strain evidence="1">SpSt-754</strain>
    </source>
</reference>
<organism evidence="1">
    <name type="scientific">candidate division WOR-3 bacterium</name>
    <dbReference type="NCBI Taxonomy" id="2052148"/>
    <lineage>
        <taxon>Bacteria</taxon>
        <taxon>Bacteria division WOR-3</taxon>
    </lineage>
</organism>